<dbReference type="RefSeq" id="WP_119431253.1">
    <property type="nucleotide sequence ID" value="NZ_QWGE01000002.1"/>
</dbReference>
<evidence type="ECO:0000259" key="1">
    <source>
        <dbReference type="Pfam" id="PF20033"/>
    </source>
</evidence>
<dbReference type="InterPro" id="IPR045497">
    <property type="entry name" value="DUF6438"/>
</dbReference>
<evidence type="ECO:0000313" key="3">
    <source>
        <dbReference type="Proteomes" id="UP000266005"/>
    </source>
</evidence>
<feature type="domain" description="DUF6438" evidence="1">
    <location>
        <begin position="13"/>
        <end position="121"/>
    </location>
</feature>
<keyword evidence="3" id="KW-1185">Reference proteome</keyword>
<protein>
    <recommendedName>
        <fullName evidence="1">DUF6438 domain-containing protein</fullName>
    </recommendedName>
</protein>
<dbReference type="Pfam" id="PF20033">
    <property type="entry name" value="DUF6438"/>
    <property type="match status" value="1"/>
</dbReference>
<dbReference type="Proteomes" id="UP000266005">
    <property type="component" value="Unassembled WGS sequence"/>
</dbReference>
<accession>A0A399SET7</accession>
<organism evidence="2 3">
    <name type="scientific">Pontibacter oryzae</name>
    <dbReference type="NCBI Taxonomy" id="2304593"/>
    <lineage>
        <taxon>Bacteria</taxon>
        <taxon>Pseudomonadati</taxon>
        <taxon>Bacteroidota</taxon>
        <taxon>Cytophagia</taxon>
        <taxon>Cytophagales</taxon>
        <taxon>Hymenobacteraceae</taxon>
        <taxon>Pontibacter</taxon>
    </lineage>
</organism>
<comment type="caution">
    <text evidence="2">The sequence shown here is derived from an EMBL/GenBank/DDBJ whole genome shotgun (WGS) entry which is preliminary data.</text>
</comment>
<name>A0A399SET7_9BACT</name>
<dbReference type="EMBL" id="QWGE01000002">
    <property type="protein sequence ID" value="RIJ41504.1"/>
    <property type="molecule type" value="Genomic_DNA"/>
</dbReference>
<dbReference type="AlphaFoldDB" id="A0A399SET7"/>
<reference evidence="3" key="1">
    <citation type="submission" date="2018-08" db="EMBL/GenBank/DDBJ databases">
        <title>Mucilaginibacter sp. MYSH2.</title>
        <authorList>
            <person name="Seo T."/>
        </authorList>
    </citation>
    <scope>NUCLEOTIDE SEQUENCE [LARGE SCALE GENOMIC DNA]</scope>
    <source>
        <strain evidence="3">KIRAN</strain>
    </source>
</reference>
<sequence length="133" mass="15224">MAGVERTEAIPILMFQKTPCYGTCPAYNATFYSNGKVYYEGLRYAPLQDTATFYLSGQQLHTLQKQLKDLKYTSLDDSYLSPYTDLPSSYFTFYQNGMEAKRVKHQRGGPDALQQFVTYLEGEVARLATEKNR</sequence>
<evidence type="ECO:0000313" key="2">
    <source>
        <dbReference type="EMBL" id="RIJ41504.1"/>
    </source>
</evidence>
<dbReference type="OrthoDB" id="7172369at2"/>
<gene>
    <name evidence="2" type="ORF">D1627_05555</name>
</gene>
<proteinExistence type="predicted"/>